<organism evidence="2 3">
    <name type="scientific">Eumeta variegata</name>
    <name type="common">Bagworm moth</name>
    <name type="synonym">Eumeta japonica</name>
    <dbReference type="NCBI Taxonomy" id="151549"/>
    <lineage>
        <taxon>Eukaryota</taxon>
        <taxon>Metazoa</taxon>
        <taxon>Ecdysozoa</taxon>
        <taxon>Arthropoda</taxon>
        <taxon>Hexapoda</taxon>
        <taxon>Insecta</taxon>
        <taxon>Pterygota</taxon>
        <taxon>Neoptera</taxon>
        <taxon>Endopterygota</taxon>
        <taxon>Lepidoptera</taxon>
        <taxon>Glossata</taxon>
        <taxon>Ditrysia</taxon>
        <taxon>Tineoidea</taxon>
        <taxon>Psychidae</taxon>
        <taxon>Oiketicinae</taxon>
        <taxon>Eumeta</taxon>
    </lineage>
</organism>
<sequence>MRKEPDTLFVREKKKEERRKKKQKKALDPNLKRKGLRVPVTDAIEPAGSGPLPSPAPAPAAAAGVQRSYDEEALERMRRQLDHDADAFLLNNILLSVQFFENYERSATRPSPVQPRPVMVLDKLPPPLPSRTARTESSK</sequence>
<dbReference type="EMBL" id="BGZK01000043">
    <property type="protein sequence ID" value="GBP10942.1"/>
    <property type="molecule type" value="Genomic_DNA"/>
</dbReference>
<gene>
    <name evidence="2" type="ORF">EVAR_5504_1</name>
</gene>
<comment type="caution">
    <text evidence="2">The sequence shown here is derived from an EMBL/GenBank/DDBJ whole genome shotgun (WGS) entry which is preliminary data.</text>
</comment>
<feature type="compositionally biased region" description="Basic and acidic residues" evidence="1">
    <location>
        <begin position="1"/>
        <end position="15"/>
    </location>
</feature>
<feature type="region of interest" description="Disordered" evidence="1">
    <location>
        <begin position="1"/>
        <end position="70"/>
    </location>
</feature>
<dbReference type="OrthoDB" id="6112914at2759"/>
<evidence type="ECO:0000256" key="1">
    <source>
        <dbReference type="SAM" id="MobiDB-lite"/>
    </source>
</evidence>
<dbReference type="AlphaFoldDB" id="A0A4C1T933"/>
<protein>
    <submittedName>
        <fullName evidence="2">Uncharacterized protein</fullName>
    </submittedName>
</protein>
<accession>A0A4C1T933</accession>
<proteinExistence type="predicted"/>
<reference evidence="2 3" key="1">
    <citation type="journal article" date="2019" name="Commun. Biol.">
        <title>The bagworm genome reveals a unique fibroin gene that provides high tensile strength.</title>
        <authorList>
            <person name="Kono N."/>
            <person name="Nakamura H."/>
            <person name="Ohtoshi R."/>
            <person name="Tomita M."/>
            <person name="Numata K."/>
            <person name="Arakawa K."/>
        </authorList>
    </citation>
    <scope>NUCLEOTIDE SEQUENCE [LARGE SCALE GENOMIC DNA]</scope>
</reference>
<feature type="region of interest" description="Disordered" evidence="1">
    <location>
        <begin position="105"/>
        <end position="139"/>
    </location>
</feature>
<dbReference type="Proteomes" id="UP000299102">
    <property type="component" value="Unassembled WGS sequence"/>
</dbReference>
<keyword evidence="3" id="KW-1185">Reference proteome</keyword>
<name>A0A4C1T933_EUMVA</name>
<evidence type="ECO:0000313" key="2">
    <source>
        <dbReference type="EMBL" id="GBP10942.1"/>
    </source>
</evidence>
<evidence type="ECO:0000313" key="3">
    <source>
        <dbReference type="Proteomes" id="UP000299102"/>
    </source>
</evidence>